<proteinExistence type="inferred from homology"/>
<dbReference type="GO" id="GO:0009234">
    <property type="term" value="P:menaquinone biosynthetic process"/>
    <property type="evidence" value="ECO:0007669"/>
    <property type="project" value="TreeGrafter"/>
</dbReference>
<keyword evidence="4 6" id="KW-1133">Transmembrane helix</keyword>
<comment type="function">
    <text evidence="6">Involved in the synthesis of phylloquinone (vitamin K1). Catalyzes the transfer of a prenyl chain to 2-carboxy-1,4-naphthoquinone.</text>
</comment>
<keyword evidence="3 6" id="KW-0812">Transmembrane</keyword>
<feature type="transmembrane region" description="Helical" evidence="6">
    <location>
        <begin position="274"/>
        <end position="295"/>
    </location>
</feature>
<feature type="transmembrane region" description="Helical" evidence="6">
    <location>
        <begin position="16"/>
        <end position="34"/>
    </location>
</feature>
<evidence type="ECO:0000313" key="7">
    <source>
        <dbReference type="EMBL" id="APB34679.1"/>
    </source>
</evidence>
<dbReference type="CDD" id="cd13962">
    <property type="entry name" value="PT_UbiA_UBIAD1"/>
    <property type="match status" value="1"/>
</dbReference>
<dbReference type="KEGG" id="glt:GlitD10_2345"/>
<dbReference type="EMBL" id="CP017675">
    <property type="protein sequence ID" value="APB34679.1"/>
    <property type="molecule type" value="Genomic_DNA"/>
</dbReference>
<dbReference type="NCBIfam" id="TIGR02235">
    <property type="entry name" value="menA_cyano-plnt"/>
    <property type="match status" value="1"/>
</dbReference>
<dbReference type="HAMAP" id="MF_01938">
    <property type="entry name" value="MenA_2"/>
    <property type="match status" value="1"/>
</dbReference>
<keyword evidence="6" id="KW-1003">Cell membrane</keyword>
<keyword evidence="6" id="KW-0997">Cell inner membrane</keyword>
<dbReference type="InterPro" id="IPR026046">
    <property type="entry name" value="UBIAD1"/>
</dbReference>
<evidence type="ECO:0000256" key="1">
    <source>
        <dbReference type="ARBA" id="ARBA00004141"/>
    </source>
</evidence>
<dbReference type="PIRSF" id="PIRSF005355">
    <property type="entry name" value="UBIAD1"/>
    <property type="match status" value="1"/>
</dbReference>
<sequence>MTTTARADLWFQALNPLIYTAAVIPVLVGTTASYAEAPTLFKGTTFAWVLAGVVLLQAWLNITNDVYDAETGVDVNKPSSLVNLTGQSMLLQIIAWSCLALGMVCIYIVNANLADNWILGIAGAGIGLGYCYQGPPFRFSYRGWGEPMTFIAFGPLSTLAASYAQLGRFSPMAFGASLVVGCLVTGIIFAHHFPQVADDQRAGKRSPVVQWGSKRASRVYPWVVLPAYGITVGGVWLGILPLTALLFLVSLPLALRLVTFLWQNHEGAASGGAMPLAVGLHALGGALLAVGLWGAQANLF</sequence>
<evidence type="ECO:0000256" key="2">
    <source>
        <dbReference type="ARBA" id="ARBA00022679"/>
    </source>
</evidence>
<dbReference type="OrthoDB" id="506376at2"/>
<evidence type="ECO:0000313" key="8">
    <source>
        <dbReference type="Proteomes" id="UP000180235"/>
    </source>
</evidence>
<dbReference type="STRING" id="1188229.GlitD10_2345"/>
<reference evidence="7 8" key="1">
    <citation type="submission" date="2016-10" db="EMBL/GenBank/DDBJ databases">
        <title>Description of Gloeomargarita lithophora gen. nov., sp. nov., a thylakoid-bearing basal-branching cyanobacterium with intracellular carbonates, and proposal for Gloeomargaritales ord. nov.</title>
        <authorList>
            <person name="Moreira D."/>
            <person name="Tavera R."/>
            <person name="Benzerara K."/>
            <person name="Skouri-Panet F."/>
            <person name="Couradeau E."/>
            <person name="Gerard E."/>
            <person name="Loussert C."/>
            <person name="Novelo E."/>
            <person name="Zivanovic Y."/>
            <person name="Lopez-Garcia P."/>
        </authorList>
    </citation>
    <scope>NUCLEOTIDE SEQUENCE [LARGE SCALE GENOMIC DNA]</scope>
    <source>
        <strain evidence="7 8">D10</strain>
    </source>
</reference>
<dbReference type="Proteomes" id="UP000180235">
    <property type="component" value="Chromosome"/>
</dbReference>
<evidence type="ECO:0000256" key="5">
    <source>
        <dbReference type="ARBA" id="ARBA00023136"/>
    </source>
</evidence>
<dbReference type="GO" id="GO:0042372">
    <property type="term" value="P:phylloquinone biosynthetic process"/>
    <property type="evidence" value="ECO:0007669"/>
    <property type="project" value="UniProtKB-UniRule"/>
</dbReference>
<feature type="transmembrane region" description="Helical" evidence="6">
    <location>
        <begin position="89"/>
        <end position="109"/>
    </location>
</feature>
<dbReference type="UniPathway" id="UPA00995"/>
<feature type="transmembrane region" description="Helical" evidence="6">
    <location>
        <begin position="244"/>
        <end position="262"/>
    </location>
</feature>
<evidence type="ECO:0000256" key="4">
    <source>
        <dbReference type="ARBA" id="ARBA00022989"/>
    </source>
</evidence>
<comment type="catalytic activity">
    <reaction evidence="6">
        <text>2-carboxy-1,4-naphthoquinone + phytyl diphosphate + H(+) = demethylphylloquinone + CO2 + diphosphate</text>
        <dbReference type="Rhea" id="RHEA:47740"/>
        <dbReference type="ChEBI" id="CHEBI:15378"/>
        <dbReference type="ChEBI" id="CHEBI:16526"/>
        <dbReference type="ChEBI" id="CHEBI:31087"/>
        <dbReference type="ChEBI" id="CHEBI:33019"/>
        <dbReference type="ChEBI" id="CHEBI:75434"/>
        <dbReference type="ChEBI" id="CHEBI:87842"/>
        <dbReference type="EC" id="2.5.1.130"/>
    </reaction>
</comment>
<evidence type="ECO:0000256" key="6">
    <source>
        <dbReference type="HAMAP-Rule" id="MF_01938"/>
    </source>
</evidence>
<keyword evidence="8" id="KW-1185">Reference proteome</keyword>
<dbReference type="AlphaFoldDB" id="A0A1J0AFI5"/>
<comment type="caution">
    <text evidence="6">Lacks conserved residue(s) required for the propagation of feature annotation.</text>
</comment>
<evidence type="ECO:0000256" key="3">
    <source>
        <dbReference type="ARBA" id="ARBA00022692"/>
    </source>
</evidence>
<organism evidence="7 8">
    <name type="scientific">Gloeomargarita lithophora Alchichica-D10</name>
    <dbReference type="NCBI Taxonomy" id="1188229"/>
    <lineage>
        <taxon>Bacteria</taxon>
        <taxon>Bacillati</taxon>
        <taxon>Cyanobacteriota</taxon>
        <taxon>Cyanophyceae</taxon>
        <taxon>Gloeomargaritales</taxon>
        <taxon>Gloeomargaritaceae</taxon>
        <taxon>Gloeomargarita</taxon>
    </lineage>
</organism>
<name>A0A1J0AFI5_9CYAN</name>
<dbReference type="EC" id="2.5.1.130" evidence="6"/>
<protein>
    <recommendedName>
        <fullName evidence="6">2-carboxy-1,4-naphthoquinone phytyltransferase</fullName>
        <ecNumber evidence="6">2.5.1.130</ecNumber>
    </recommendedName>
    <alternativeName>
        <fullName evidence="6">1,4-dihydroxy-2-naphthoate phytyltransferase</fullName>
        <shortName evidence="6">DHNA phytyltransferase</shortName>
    </alternativeName>
</protein>
<feature type="transmembrane region" description="Helical" evidence="6">
    <location>
        <begin position="116"/>
        <end position="135"/>
    </location>
</feature>
<dbReference type="PANTHER" id="PTHR13929:SF0">
    <property type="entry name" value="UBIA PRENYLTRANSFERASE DOMAIN-CONTAINING PROTEIN 1"/>
    <property type="match status" value="1"/>
</dbReference>
<dbReference type="InterPro" id="IPR000537">
    <property type="entry name" value="UbiA_prenyltransferase"/>
</dbReference>
<keyword evidence="2 6" id="KW-0808">Transferase</keyword>
<dbReference type="RefSeq" id="WP_071455083.1">
    <property type="nucleotide sequence ID" value="NZ_CP017675.1"/>
</dbReference>
<keyword evidence="5 6" id="KW-0472">Membrane</keyword>
<dbReference type="GO" id="GO:0005886">
    <property type="term" value="C:plasma membrane"/>
    <property type="evidence" value="ECO:0007669"/>
    <property type="project" value="UniProtKB-SubCell"/>
</dbReference>
<comment type="subcellular location">
    <subcellularLocation>
        <location evidence="6">Cell inner membrane</location>
        <topology evidence="6">Multi-pass membrane protein</topology>
    </subcellularLocation>
    <subcellularLocation>
        <location evidence="1">Membrane</location>
        <topology evidence="1">Multi-pass membrane protein</topology>
    </subcellularLocation>
</comment>
<dbReference type="InterPro" id="IPR011937">
    <property type="entry name" value="DHNA_phytyltransferase_MenA"/>
</dbReference>
<dbReference type="PANTHER" id="PTHR13929">
    <property type="entry name" value="1,4-DIHYDROXY-2-NAPHTHOATE OCTAPRENYLTRANSFERASE"/>
    <property type="match status" value="1"/>
</dbReference>
<dbReference type="GO" id="GO:0004659">
    <property type="term" value="F:prenyltransferase activity"/>
    <property type="evidence" value="ECO:0007669"/>
    <property type="project" value="UniProtKB-UniRule"/>
</dbReference>
<comment type="similarity">
    <text evidence="6">Belongs to the MenA family. Type 2 subfamily.</text>
</comment>
<dbReference type="Pfam" id="PF01040">
    <property type="entry name" value="UbiA"/>
    <property type="match status" value="1"/>
</dbReference>
<gene>
    <name evidence="6 7" type="primary">menA</name>
    <name evidence="7" type="ORF">GlitD10_2345</name>
</gene>
<comment type="pathway">
    <text evidence="6">Cofactor biosynthesis; phylloquinone biosynthesis.</text>
</comment>
<feature type="transmembrane region" description="Helical" evidence="6">
    <location>
        <begin position="173"/>
        <end position="193"/>
    </location>
</feature>
<accession>A0A1J0AFI5</accession>